<name>A0AAV7E1L4_ARIFI</name>
<evidence type="ECO:0000259" key="2">
    <source>
        <dbReference type="Pfam" id="PF10536"/>
    </source>
</evidence>
<evidence type="ECO:0000256" key="1">
    <source>
        <dbReference type="SAM" id="MobiDB-lite"/>
    </source>
</evidence>
<dbReference type="AlphaFoldDB" id="A0AAV7E1L4"/>
<sequence>MAAPYVNVIGGLRAFDHDVTVGNESVLTLALYMEGDASRRTYCPSGESIFGGHAVKRPPLVDRSLPYGSLSRPLATGEHVFFLPCLDSFEDKDVAAGPETFALKSALRVVNQPPLPRTLAEDFLDRGIVQNLHSPDTTLDTPIPFLFEWTTLLMGRCSCILYNAVVYFGLWASIFQYSCDASVVQAFLDAWSPETNTLITCQGELSIALLDMDRIFSLPISGQFYDEVSPMVADFKDVRSSALPYNCQYLFLAYHRLCRSLESHTLSTASWGGATSRERTAIEQDVFDILHVMPSKEDEVHWAALLSVWLSRFVFHSTGGDDLRPTVFKVASYMVTGIRFALAGPALACLYRALSVRVVGLICPCEESRLETPRPPLLIILGGKNTCPHDLRSTGADCFRCCGSSGEEEDYDSDRSHPHRRRPKGKQQIGSSSANKKRAPLTTLNDASASKKKARVEAQHDSLPSPSTFFPPTLEMEPPHSSPPQTSCPPVLEMGRQSQNLL</sequence>
<dbReference type="PANTHER" id="PTHR46033:SF16">
    <property type="entry name" value="AMINOTRANSFERASE-LIKE PLANT MOBILE DOMAIN-CONTAINING PROTEIN"/>
    <property type="match status" value="1"/>
</dbReference>
<evidence type="ECO:0000313" key="3">
    <source>
        <dbReference type="EMBL" id="KAG9442266.1"/>
    </source>
</evidence>
<dbReference type="InterPro" id="IPR019557">
    <property type="entry name" value="AminoTfrase-like_pln_mobile"/>
</dbReference>
<protein>
    <recommendedName>
        <fullName evidence="2">Aminotransferase-like plant mobile domain-containing protein</fullName>
    </recommendedName>
</protein>
<feature type="domain" description="Aminotransferase-like plant mobile" evidence="2">
    <location>
        <begin position="172"/>
        <end position="355"/>
    </location>
</feature>
<comment type="caution">
    <text evidence="3">The sequence shown here is derived from an EMBL/GenBank/DDBJ whole genome shotgun (WGS) entry which is preliminary data.</text>
</comment>
<keyword evidence="4" id="KW-1185">Reference proteome</keyword>
<accession>A0AAV7E1L4</accession>
<organism evidence="3 4">
    <name type="scientific">Aristolochia fimbriata</name>
    <name type="common">White veined hardy Dutchman's pipe vine</name>
    <dbReference type="NCBI Taxonomy" id="158543"/>
    <lineage>
        <taxon>Eukaryota</taxon>
        <taxon>Viridiplantae</taxon>
        <taxon>Streptophyta</taxon>
        <taxon>Embryophyta</taxon>
        <taxon>Tracheophyta</taxon>
        <taxon>Spermatophyta</taxon>
        <taxon>Magnoliopsida</taxon>
        <taxon>Magnoliidae</taxon>
        <taxon>Piperales</taxon>
        <taxon>Aristolochiaceae</taxon>
        <taxon>Aristolochia</taxon>
    </lineage>
</organism>
<dbReference type="Proteomes" id="UP000825729">
    <property type="component" value="Unassembled WGS sequence"/>
</dbReference>
<reference evidence="3 4" key="1">
    <citation type="submission" date="2021-07" db="EMBL/GenBank/DDBJ databases">
        <title>The Aristolochia fimbriata genome: insights into angiosperm evolution, floral development and chemical biosynthesis.</title>
        <authorList>
            <person name="Jiao Y."/>
        </authorList>
    </citation>
    <scope>NUCLEOTIDE SEQUENCE [LARGE SCALE GENOMIC DNA]</scope>
    <source>
        <strain evidence="3">IBCAS-2021</strain>
        <tissue evidence="3">Leaf</tissue>
    </source>
</reference>
<dbReference type="PANTHER" id="PTHR46033">
    <property type="entry name" value="PROTEIN MAIN-LIKE 2"/>
    <property type="match status" value="1"/>
</dbReference>
<dbReference type="EMBL" id="JAINDJ010000007">
    <property type="protein sequence ID" value="KAG9442266.1"/>
    <property type="molecule type" value="Genomic_DNA"/>
</dbReference>
<proteinExistence type="predicted"/>
<dbReference type="Pfam" id="PF10536">
    <property type="entry name" value="PMD"/>
    <property type="match status" value="1"/>
</dbReference>
<feature type="region of interest" description="Disordered" evidence="1">
    <location>
        <begin position="406"/>
        <end position="502"/>
    </location>
</feature>
<gene>
    <name evidence="3" type="ORF">H6P81_018120</name>
</gene>
<feature type="compositionally biased region" description="Low complexity" evidence="1">
    <location>
        <begin position="462"/>
        <end position="474"/>
    </location>
</feature>
<dbReference type="InterPro" id="IPR044824">
    <property type="entry name" value="MAIN-like"/>
</dbReference>
<dbReference type="GO" id="GO:0010073">
    <property type="term" value="P:meristem maintenance"/>
    <property type="evidence" value="ECO:0007669"/>
    <property type="project" value="InterPro"/>
</dbReference>
<evidence type="ECO:0000313" key="4">
    <source>
        <dbReference type="Proteomes" id="UP000825729"/>
    </source>
</evidence>